<sequence length="57" mass="6675">MVWIQDQKQVQRTGQKIIADIKGRQWSRSGRGDIDSGRNINPLLWGEYKVYNVRICV</sequence>
<gene>
    <name evidence="1" type="ORF">KGMB01110_13800</name>
</gene>
<protein>
    <submittedName>
        <fullName evidence="1">Uncharacterized protein</fullName>
    </submittedName>
</protein>
<name>A0A391NZC3_9FIRM</name>
<reference evidence="2" key="1">
    <citation type="submission" date="2018-09" db="EMBL/GenBank/DDBJ databases">
        <title>Draft Genome Sequence of Mediterraneibacter sp. KCTC 15684.</title>
        <authorList>
            <person name="Kim J.S."/>
            <person name="Han K.I."/>
            <person name="Suh M.K."/>
            <person name="Lee K.C."/>
            <person name="Eom M.K."/>
            <person name="Lee J.H."/>
            <person name="Park S.H."/>
            <person name="Kang S.W."/>
            <person name="Park J.E."/>
            <person name="Oh B.S."/>
            <person name="Yu S.Y."/>
            <person name="Choi S.H."/>
            <person name="Lee D.H."/>
            <person name="Yoon H."/>
            <person name="Kim B."/>
            <person name="Yang S.J."/>
            <person name="Lee J.S."/>
        </authorList>
    </citation>
    <scope>NUCLEOTIDE SEQUENCE [LARGE SCALE GENOMIC DNA]</scope>
    <source>
        <strain evidence="2">KCTC 15684</strain>
    </source>
</reference>
<dbReference type="EMBL" id="BHGK01000001">
    <property type="protein sequence ID" value="GCA66944.1"/>
    <property type="molecule type" value="Genomic_DNA"/>
</dbReference>
<evidence type="ECO:0000313" key="2">
    <source>
        <dbReference type="Proteomes" id="UP000265643"/>
    </source>
</evidence>
<dbReference type="AlphaFoldDB" id="A0A391NZC3"/>
<dbReference type="Proteomes" id="UP000265643">
    <property type="component" value="Unassembled WGS sequence"/>
</dbReference>
<accession>A0A391NZC3</accession>
<comment type="caution">
    <text evidence="1">The sequence shown here is derived from an EMBL/GenBank/DDBJ whole genome shotgun (WGS) entry which is preliminary data.</text>
</comment>
<organism evidence="1 2">
    <name type="scientific">Mediterraneibacter butyricigenes</name>
    <dbReference type="NCBI Taxonomy" id="2316025"/>
    <lineage>
        <taxon>Bacteria</taxon>
        <taxon>Bacillati</taxon>
        <taxon>Bacillota</taxon>
        <taxon>Clostridia</taxon>
        <taxon>Lachnospirales</taxon>
        <taxon>Lachnospiraceae</taxon>
        <taxon>Mediterraneibacter</taxon>
    </lineage>
</organism>
<keyword evidence="2" id="KW-1185">Reference proteome</keyword>
<evidence type="ECO:0000313" key="1">
    <source>
        <dbReference type="EMBL" id="GCA66944.1"/>
    </source>
</evidence>
<proteinExistence type="predicted"/>